<dbReference type="EMBL" id="BGPR01001001">
    <property type="protein sequence ID" value="GBM42646.1"/>
    <property type="molecule type" value="Genomic_DNA"/>
</dbReference>
<proteinExistence type="predicted"/>
<evidence type="ECO:0000313" key="2">
    <source>
        <dbReference type="Proteomes" id="UP000499080"/>
    </source>
</evidence>
<gene>
    <name evidence="1" type="ORF">AVEN_221758_1</name>
</gene>
<comment type="caution">
    <text evidence="1">The sequence shown here is derived from an EMBL/GenBank/DDBJ whole genome shotgun (WGS) entry which is preliminary data.</text>
</comment>
<protein>
    <submittedName>
        <fullName evidence="1">Uncharacterized protein</fullName>
    </submittedName>
</protein>
<organism evidence="1 2">
    <name type="scientific">Araneus ventricosus</name>
    <name type="common">Orbweaver spider</name>
    <name type="synonym">Epeira ventricosa</name>
    <dbReference type="NCBI Taxonomy" id="182803"/>
    <lineage>
        <taxon>Eukaryota</taxon>
        <taxon>Metazoa</taxon>
        <taxon>Ecdysozoa</taxon>
        <taxon>Arthropoda</taxon>
        <taxon>Chelicerata</taxon>
        <taxon>Arachnida</taxon>
        <taxon>Araneae</taxon>
        <taxon>Araneomorphae</taxon>
        <taxon>Entelegynae</taxon>
        <taxon>Araneoidea</taxon>
        <taxon>Araneidae</taxon>
        <taxon>Araneus</taxon>
    </lineage>
</organism>
<accession>A0A4Y2FQ04</accession>
<evidence type="ECO:0000313" key="1">
    <source>
        <dbReference type="EMBL" id="GBM42646.1"/>
    </source>
</evidence>
<dbReference type="Proteomes" id="UP000499080">
    <property type="component" value="Unassembled WGS sequence"/>
</dbReference>
<dbReference type="AlphaFoldDB" id="A0A4Y2FQ04"/>
<name>A0A4Y2FQ04_ARAVE</name>
<reference evidence="1 2" key="1">
    <citation type="journal article" date="2019" name="Sci. Rep.">
        <title>Orb-weaving spider Araneus ventricosus genome elucidates the spidroin gene catalogue.</title>
        <authorList>
            <person name="Kono N."/>
            <person name="Nakamura H."/>
            <person name="Ohtoshi R."/>
            <person name="Moran D.A.P."/>
            <person name="Shinohara A."/>
            <person name="Yoshida Y."/>
            <person name="Fujiwara M."/>
            <person name="Mori M."/>
            <person name="Tomita M."/>
            <person name="Arakawa K."/>
        </authorList>
    </citation>
    <scope>NUCLEOTIDE SEQUENCE [LARGE SCALE GENOMIC DNA]</scope>
</reference>
<sequence length="92" mass="10209">MSPNLLLSNKEILLGGKALELKGKTTQTRTIFLLHPYSIVAIFGKDIKDGPYGRITKGSPDMSYKCVWQQICLLPCPMNRMLPDFTQGGHDG</sequence>
<keyword evidence="2" id="KW-1185">Reference proteome</keyword>